<dbReference type="InterPro" id="IPR023603">
    <property type="entry name" value="Low_specificity_L-TA-like"/>
</dbReference>
<reference evidence="5" key="1">
    <citation type="submission" date="2018-05" db="EMBL/GenBank/DDBJ databases">
        <authorList>
            <person name="Lanie J.A."/>
            <person name="Ng W.-L."/>
            <person name="Kazmierczak K.M."/>
            <person name="Andrzejewski T.M."/>
            <person name="Davidsen T.M."/>
            <person name="Wayne K.J."/>
            <person name="Tettelin H."/>
            <person name="Glass J.I."/>
            <person name="Rusch D."/>
            <person name="Podicherti R."/>
            <person name="Tsui H.-C.T."/>
            <person name="Winkler M.E."/>
        </authorList>
    </citation>
    <scope>NUCLEOTIDE SEQUENCE</scope>
</reference>
<dbReference type="PANTHER" id="PTHR48097:SF9">
    <property type="entry name" value="L-THREONINE ALDOLASE"/>
    <property type="match status" value="1"/>
</dbReference>
<dbReference type="Gene3D" id="3.90.1150.10">
    <property type="entry name" value="Aspartate Aminotransferase, domain 1"/>
    <property type="match status" value="1"/>
</dbReference>
<dbReference type="NCBIfam" id="NF041359">
    <property type="entry name" value="GntG_guanitoxin"/>
    <property type="match status" value="1"/>
</dbReference>
<dbReference type="GO" id="GO:0005829">
    <property type="term" value="C:cytosol"/>
    <property type="evidence" value="ECO:0007669"/>
    <property type="project" value="TreeGrafter"/>
</dbReference>
<dbReference type="InterPro" id="IPR015421">
    <property type="entry name" value="PyrdxlP-dep_Trfase_major"/>
</dbReference>
<dbReference type="EMBL" id="UINC01143369">
    <property type="protein sequence ID" value="SVD32251.1"/>
    <property type="molecule type" value="Genomic_DNA"/>
</dbReference>
<dbReference type="GO" id="GO:0006567">
    <property type="term" value="P:L-threonine catabolic process"/>
    <property type="evidence" value="ECO:0007669"/>
    <property type="project" value="TreeGrafter"/>
</dbReference>
<evidence type="ECO:0000313" key="5">
    <source>
        <dbReference type="EMBL" id="SVD32251.1"/>
    </source>
</evidence>
<keyword evidence="3" id="KW-0663">Pyridoxal phosphate</keyword>
<name>A0A382UEU7_9ZZZZ</name>
<organism evidence="5">
    <name type="scientific">marine metagenome</name>
    <dbReference type="NCBI Taxonomy" id="408172"/>
    <lineage>
        <taxon>unclassified sequences</taxon>
        <taxon>metagenomes</taxon>
        <taxon>ecological metagenomes</taxon>
    </lineage>
</organism>
<dbReference type="GO" id="GO:0008732">
    <property type="term" value="F:L-allo-threonine aldolase activity"/>
    <property type="evidence" value="ECO:0007669"/>
    <property type="project" value="TreeGrafter"/>
</dbReference>
<feature type="domain" description="Aromatic amino acid beta-eliminating lyase/threonine aldolase" evidence="4">
    <location>
        <begin position="6"/>
        <end position="189"/>
    </location>
</feature>
<evidence type="ECO:0000256" key="2">
    <source>
        <dbReference type="ARBA" id="ARBA00006966"/>
    </source>
</evidence>
<proteinExistence type="inferred from homology"/>
<gene>
    <name evidence="5" type="ORF">METZ01_LOCUS385105</name>
</gene>
<dbReference type="InterPro" id="IPR015422">
    <property type="entry name" value="PyrdxlP-dep_Trfase_small"/>
</dbReference>
<protein>
    <recommendedName>
        <fullName evidence="4">Aromatic amino acid beta-eliminating lyase/threonine aldolase domain-containing protein</fullName>
    </recommendedName>
</protein>
<evidence type="ECO:0000256" key="3">
    <source>
        <dbReference type="ARBA" id="ARBA00022898"/>
    </source>
</evidence>
<dbReference type="InterPro" id="IPR015424">
    <property type="entry name" value="PyrdxlP-dep_Trfase"/>
</dbReference>
<dbReference type="AlphaFoldDB" id="A0A382UEU7"/>
<dbReference type="GO" id="GO:0006545">
    <property type="term" value="P:glycine biosynthetic process"/>
    <property type="evidence" value="ECO:0007669"/>
    <property type="project" value="TreeGrafter"/>
</dbReference>
<dbReference type="InterPro" id="IPR001597">
    <property type="entry name" value="ArAA_b-elim_lyase/Thr_aldolase"/>
</dbReference>
<evidence type="ECO:0000259" key="4">
    <source>
        <dbReference type="Pfam" id="PF01212"/>
    </source>
</evidence>
<comment type="similarity">
    <text evidence="2">Belongs to the threonine aldolase family.</text>
</comment>
<sequence>TPHTFATEYGVVTIDEVTDLVQQACAAGGKPSLLCIENSHNHSGGYAWLPQEVETAGSAAREHGLKVHMDGARMFNSCVAHGIAALEYGKHVDSVMFCVSKGLSAPVGSLLCGSRDFIDKARKVRSSIGGTMRQAGTVAAAGLIALEKMVDRLAEDHENARLLYEGLRGIDGITSRQPPNPTNFVMVDATQLGWSSSNLGERVAAEGVLVIERPPDDLRLVLHRHLGRDDVDYTVEAFSKVAAAA</sequence>
<dbReference type="SUPFAM" id="SSF53383">
    <property type="entry name" value="PLP-dependent transferases"/>
    <property type="match status" value="1"/>
</dbReference>
<evidence type="ECO:0000256" key="1">
    <source>
        <dbReference type="ARBA" id="ARBA00001933"/>
    </source>
</evidence>
<accession>A0A382UEU7</accession>
<dbReference type="Pfam" id="PF01212">
    <property type="entry name" value="Beta_elim_lyase"/>
    <property type="match status" value="1"/>
</dbReference>
<dbReference type="Gene3D" id="3.40.640.10">
    <property type="entry name" value="Type I PLP-dependent aspartate aminotransferase-like (Major domain)"/>
    <property type="match status" value="1"/>
</dbReference>
<feature type="non-terminal residue" evidence="5">
    <location>
        <position position="1"/>
    </location>
</feature>
<comment type="cofactor">
    <cofactor evidence="1">
        <name>pyridoxal 5'-phosphate</name>
        <dbReference type="ChEBI" id="CHEBI:597326"/>
    </cofactor>
</comment>
<dbReference type="PANTHER" id="PTHR48097">
    <property type="entry name" value="L-THREONINE ALDOLASE-RELATED"/>
    <property type="match status" value="1"/>
</dbReference>